<comment type="cofactor">
    <cofactor evidence="1 5">
        <name>heme</name>
        <dbReference type="ChEBI" id="CHEBI:30413"/>
    </cofactor>
</comment>
<evidence type="ECO:0000256" key="6">
    <source>
        <dbReference type="RuleBase" id="RU000461"/>
    </source>
</evidence>
<dbReference type="GO" id="GO:0004497">
    <property type="term" value="F:monooxygenase activity"/>
    <property type="evidence" value="ECO:0007669"/>
    <property type="project" value="UniProtKB-KW"/>
</dbReference>
<dbReference type="GO" id="GO:0005506">
    <property type="term" value="F:iron ion binding"/>
    <property type="evidence" value="ECO:0007669"/>
    <property type="project" value="InterPro"/>
</dbReference>
<evidence type="ECO:0000256" key="5">
    <source>
        <dbReference type="PIRSR" id="PIRSR602401-1"/>
    </source>
</evidence>
<dbReference type="PANTHER" id="PTHR24305:SF232">
    <property type="entry name" value="P450, PUTATIVE (EUROFUNG)-RELATED"/>
    <property type="match status" value="1"/>
</dbReference>
<evidence type="ECO:0000256" key="1">
    <source>
        <dbReference type="ARBA" id="ARBA00001971"/>
    </source>
</evidence>
<dbReference type="OrthoDB" id="3934656at2759"/>
<dbReference type="AlphaFoldDB" id="A0A2V1DSI4"/>
<dbReference type="Proteomes" id="UP000244855">
    <property type="component" value="Unassembled WGS sequence"/>
</dbReference>
<feature type="binding site" description="axial binding residue" evidence="5">
    <location>
        <position position="432"/>
    </location>
    <ligand>
        <name>heme</name>
        <dbReference type="ChEBI" id="CHEBI:30413"/>
    </ligand>
    <ligandPart>
        <name>Fe</name>
        <dbReference type="ChEBI" id="CHEBI:18248"/>
    </ligandPart>
</feature>
<dbReference type="PANTHER" id="PTHR24305">
    <property type="entry name" value="CYTOCHROME P450"/>
    <property type="match status" value="1"/>
</dbReference>
<keyword evidence="3 5" id="KW-0479">Metal-binding</keyword>
<evidence type="ECO:0000313" key="7">
    <source>
        <dbReference type="EMBL" id="PVI00852.1"/>
    </source>
</evidence>
<keyword evidence="6" id="KW-0503">Monooxygenase</keyword>
<comment type="similarity">
    <text evidence="2 6">Belongs to the cytochrome P450 family.</text>
</comment>
<evidence type="ECO:0000313" key="8">
    <source>
        <dbReference type="Proteomes" id="UP000244855"/>
    </source>
</evidence>
<dbReference type="InterPro" id="IPR017972">
    <property type="entry name" value="Cyt_P450_CS"/>
</dbReference>
<keyword evidence="4 5" id="KW-0408">Iron</keyword>
<dbReference type="PROSITE" id="PS00086">
    <property type="entry name" value="CYTOCHROME_P450"/>
    <property type="match status" value="1"/>
</dbReference>
<dbReference type="PRINTS" id="PR00463">
    <property type="entry name" value="EP450I"/>
</dbReference>
<organism evidence="7 8">
    <name type="scientific">Periconia macrospinosa</name>
    <dbReference type="NCBI Taxonomy" id="97972"/>
    <lineage>
        <taxon>Eukaryota</taxon>
        <taxon>Fungi</taxon>
        <taxon>Dikarya</taxon>
        <taxon>Ascomycota</taxon>
        <taxon>Pezizomycotina</taxon>
        <taxon>Dothideomycetes</taxon>
        <taxon>Pleosporomycetidae</taxon>
        <taxon>Pleosporales</taxon>
        <taxon>Massarineae</taxon>
        <taxon>Periconiaceae</taxon>
        <taxon>Periconia</taxon>
    </lineage>
</organism>
<evidence type="ECO:0000256" key="3">
    <source>
        <dbReference type="ARBA" id="ARBA00022723"/>
    </source>
</evidence>
<proteinExistence type="inferred from homology"/>
<reference evidence="7 8" key="1">
    <citation type="journal article" date="2018" name="Sci. Rep.">
        <title>Comparative genomics provides insights into the lifestyle and reveals functional heterogeneity of dark septate endophytic fungi.</title>
        <authorList>
            <person name="Knapp D.G."/>
            <person name="Nemeth J.B."/>
            <person name="Barry K."/>
            <person name="Hainaut M."/>
            <person name="Henrissat B."/>
            <person name="Johnson J."/>
            <person name="Kuo A."/>
            <person name="Lim J.H.P."/>
            <person name="Lipzen A."/>
            <person name="Nolan M."/>
            <person name="Ohm R.A."/>
            <person name="Tamas L."/>
            <person name="Grigoriev I.V."/>
            <person name="Spatafora J.W."/>
            <person name="Nagy L.G."/>
            <person name="Kovacs G.M."/>
        </authorList>
    </citation>
    <scope>NUCLEOTIDE SEQUENCE [LARGE SCALE GENOMIC DNA]</scope>
    <source>
        <strain evidence="7 8">DSE2036</strain>
    </source>
</reference>
<dbReference type="PRINTS" id="PR00385">
    <property type="entry name" value="P450"/>
</dbReference>
<sequence>MYSSLAVSFTLGIVAISIYARFFDPLRDIPGPFLARWSRLWLIYHSRKGDMHTTMINLHQKHGKLVRTGPNEVSTADPESINPIYGARTRFRKSPWYSVSQGHRKFDLFAERDEKIHGAQRRLVNSIYTVENMKKVEPSVNTVIALLLDKLSELGTEPTDMGMWARLFAFDVIGQVTFSKQFGYLENGYDEDDSFKYMHAAVRSAAWVGQIPWLYWAHDRLMPLIGNWLGVNARHGRMRNFVAGEIEKRRDVTQKHHDLLEMLKKVKSEKPIEMNDINVLSMATTNIFAGSETTAVSIGAILYHLCKNPVAMKKLKEEIKSMENEVGSSERCWPLNVANRMPYLQACIQEGLRMHPAVGMALPRTVPEGGIVVAGKLIPEGAVIGANAWVIHREKEIFGDDAHEFKPERWLSENSAQYHRFFFAFGAGARLCIGKNLSWIEISKFIPSLLRGWDLELVHPDERPKQICW</sequence>
<dbReference type="InterPro" id="IPR001128">
    <property type="entry name" value="Cyt_P450"/>
</dbReference>
<keyword evidence="6" id="KW-0560">Oxidoreductase</keyword>
<dbReference type="SUPFAM" id="SSF48264">
    <property type="entry name" value="Cytochrome P450"/>
    <property type="match status" value="1"/>
</dbReference>
<dbReference type="Gene3D" id="1.10.630.10">
    <property type="entry name" value="Cytochrome P450"/>
    <property type="match status" value="1"/>
</dbReference>
<dbReference type="InterPro" id="IPR002401">
    <property type="entry name" value="Cyt_P450_E_grp-I"/>
</dbReference>
<dbReference type="GO" id="GO:0020037">
    <property type="term" value="F:heme binding"/>
    <property type="evidence" value="ECO:0007669"/>
    <property type="project" value="InterPro"/>
</dbReference>
<evidence type="ECO:0000256" key="4">
    <source>
        <dbReference type="ARBA" id="ARBA00023004"/>
    </source>
</evidence>
<evidence type="ECO:0000256" key="2">
    <source>
        <dbReference type="ARBA" id="ARBA00010617"/>
    </source>
</evidence>
<name>A0A2V1DSI4_9PLEO</name>
<keyword evidence="5 6" id="KW-0349">Heme</keyword>
<gene>
    <name evidence="7" type="ORF">DM02DRAFT_526175</name>
</gene>
<dbReference type="InterPro" id="IPR036396">
    <property type="entry name" value="Cyt_P450_sf"/>
</dbReference>
<dbReference type="STRING" id="97972.A0A2V1DSI4"/>
<dbReference type="CDD" id="cd11060">
    <property type="entry name" value="CYP57A1-like"/>
    <property type="match status" value="1"/>
</dbReference>
<dbReference type="EMBL" id="KZ805367">
    <property type="protein sequence ID" value="PVI00852.1"/>
    <property type="molecule type" value="Genomic_DNA"/>
</dbReference>
<dbReference type="GO" id="GO:0016705">
    <property type="term" value="F:oxidoreductase activity, acting on paired donors, with incorporation or reduction of molecular oxygen"/>
    <property type="evidence" value="ECO:0007669"/>
    <property type="project" value="InterPro"/>
</dbReference>
<dbReference type="InterPro" id="IPR050121">
    <property type="entry name" value="Cytochrome_P450_monoxygenase"/>
</dbReference>
<keyword evidence="8" id="KW-1185">Reference proteome</keyword>
<accession>A0A2V1DSI4</accession>
<dbReference type="Pfam" id="PF00067">
    <property type="entry name" value="p450"/>
    <property type="match status" value="1"/>
</dbReference>
<protein>
    <submittedName>
        <fullName evidence="7">Cytochrome P450</fullName>
    </submittedName>
</protein>